<feature type="domain" description="Glycosyltransferase subfamily 4-like N-terminal" evidence="2">
    <location>
        <begin position="17"/>
        <end position="200"/>
    </location>
</feature>
<dbReference type="SUPFAM" id="SSF53756">
    <property type="entry name" value="UDP-Glycosyltransferase/glycogen phosphorylase"/>
    <property type="match status" value="1"/>
</dbReference>
<gene>
    <name evidence="3" type="ORF">JFN91_05695</name>
</gene>
<reference evidence="3 4" key="1">
    <citation type="submission" date="2020-12" db="EMBL/GenBank/DDBJ databases">
        <title>Geomonas sp. Red421, isolated from paddy soil.</title>
        <authorList>
            <person name="Xu Z."/>
            <person name="Zhang Z."/>
            <person name="Masuda Y."/>
            <person name="Itoh H."/>
            <person name="Senoo K."/>
        </authorList>
    </citation>
    <scope>NUCLEOTIDE SEQUENCE [LARGE SCALE GENOMIC DNA]</scope>
    <source>
        <strain evidence="3 4">Red421</strain>
    </source>
</reference>
<organism evidence="3 4">
    <name type="scientific">Geomonas anaerohicana</name>
    <dbReference type="NCBI Taxonomy" id="2798583"/>
    <lineage>
        <taxon>Bacteria</taxon>
        <taxon>Pseudomonadati</taxon>
        <taxon>Thermodesulfobacteriota</taxon>
        <taxon>Desulfuromonadia</taxon>
        <taxon>Geobacterales</taxon>
        <taxon>Geobacteraceae</taxon>
        <taxon>Geomonas</taxon>
    </lineage>
</organism>
<proteinExistence type="predicted"/>
<evidence type="ECO:0000259" key="2">
    <source>
        <dbReference type="Pfam" id="PF13579"/>
    </source>
</evidence>
<comment type="caution">
    <text evidence="3">The sequence shown here is derived from an EMBL/GenBank/DDBJ whole genome shotgun (WGS) entry which is preliminary data.</text>
</comment>
<dbReference type="CDD" id="cd03794">
    <property type="entry name" value="GT4_WbuB-like"/>
    <property type="match status" value="1"/>
</dbReference>
<dbReference type="InterPro" id="IPR001296">
    <property type="entry name" value="Glyco_trans_1"/>
</dbReference>
<dbReference type="PANTHER" id="PTHR45947">
    <property type="entry name" value="SULFOQUINOVOSYL TRANSFERASE SQD2"/>
    <property type="match status" value="1"/>
</dbReference>
<accession>A0ABS0YC51</accession>
<evidence type="ECO:0000313" key="3">
    <source>
        <dbReference type="EMBL" id="MBJ6749699.1"/>
    </source>
</evidence>
<dbReference type="Pfam" id="PF13579">
    <property type="entry name" value="Glyco_trans_4_4"/>
    <property type="match status" value="1"/>
</dbReference>
<dbReference type="InterPro" id="IPR050194">
    <property type="entry name" value="Glycosyltransferase_grp1"/>
</dbReference>
<dbReference type="RefSeq" id="WP_199388220.1">
    <property type="nucleotide sequence ID" value="NZ_JAEMHL010000002.1"/>
</dbReference>
<dbReference type="EMBL" id="JAEMHL010000002">
    <property type="protein sequence ID" value="MBJ6749699.1"/>
    <property type="molecule type" value="Genomic_DNA"/>
</dbReference>
<dbReference type="Pfam" id="PF00534">
    <property type="entry name" value="Glycos_transf_1"/>
    <property type="match status" value="1"/>
</dbReference>
<dbReference type="InterPro" id="IPR028098">
    <property type="entry name" value="Glyco_trans_4-like_N"/>
</dbReference>
<dbReference type="Gene3D" id="3.40.50.2000">
    <property type="entry name" value="Glycogen Phosphorylase B"/>
    <property type="match status" value="2"/>
</dbReference>
<evidence type="ECO:0000259" key="1">
    <source>
        <dbReference type="Pfam" id="PF00534"/>
    </source>
</evidence>
<evidence type="ECO:0000313" key="4">
    <source>
        <dbReference type="Proteomes" id="UP000614714"/>
    </source>
</evidence>
<feature type="domain" description="Glycosyl transferase family 1" evidence="1">
    <location>
        <begin position="217"/>
        <end position="383"/>
    </location>
</feature>
<dbReference type="Proteomes" id="UP000614714">
    <property type="component" value="Unassembled WGS sequence"/>
</dbReference>
<name>A0ABS0YC51_9BACT</name>
<protein>
    <submittedName>
        <fullName evidence="3">Glycosyltransferase family 4 protein</fullName>
    </submittedName>
</protein>
<dbReference type="PANTHER" id="PTHR45947:SF3">
    <property type="entry name" value="SULFOQUINOVOSYL TRANSFERASE SQD2"/>
    <property type="match status" value="1"/>
</dbReference>
<keyword evidence="4" id="KW-1185">Reference proteome</keyword>
<sequence>MKVVIICQWFPPEYAPIGVMLNELARDLSEKGHRVTVITGFPNHPKGEVFPGYRKRLFSEEESAGVRIVRCWLYTSPRKTIFRRLLNFASFAVTSFWAALRLERQDLLFMVSPPLSNGIIALLLKRIRKLPFVFNVQDIYPDAAISTGVIRNPLLIRWLKKAESAIYHEAEQVAVISEGFRENLAGKGVPDKKIAVIPNWMDTREIVPLPRDNDFAREHGLTDRFVVLYSGTIGLISGAEILVECAQKLAQRPEIRFVLVGEGAVKEVVARRAQELGLDNMLFLPLQSRERLSQVQSTADVSVVTLLKGKGMTSVPSKVLGYLAGARPVIASVDAESDTGRFIEAAGCGLCVPAEDADSLARAIESLYLDRDRAAELGRCGREYLISHCDRSVVTAQYEAFFRECCQEGN</sequence>